<proteinExistence type="predicted"/>
<feature type="domain" description="AAA+ ATPase" evidence="1">
    <location>
        <begin position="53"/>
        <end position="225"/>
    </location>
</feature>
<dbReference type="EMBL" id="PQFF01000115">
    <property type="protein sequence ID" value="RHZ81082.1"/>
    <property type="molecule type" value="Genomic_DNA"/>
</dbReference>
<evidence type="ECO:0000313" key="2">
    <source>
        <dbReference type="EMBL" id="RHZ81082.1"/>
    </source>
</evidence>
<dbReference type="InterPro" id="IPR003593">
    <property type="entry name" value="AAA+_ATPase"/>
</dbReference>
<dbReference type="AlphaFoldDB" id="A0A397J2D1"/>
<keyword evidence="3" id="KW-1185">Reference proteome</keyword>
<evidence type="ECO:0000313" key="3">
    <source>
        <dbReference type="Proteomes" id="UP000266861"/>
    </source>
</evidence>
<comment type="caution">
    <text evidence="2">The sequence shown here is derived from an EMBL/GenBank/DDBJ whole genome shotgun (WGS) entry which is preliminary data.</text>
</comment>
<dbReference type="Proteomes" id="UP000266861">
    <property type="component" value="Unassembled WGS sequence"/>
</dbReference>
<organism evidence="2 3">
    <name type="scientific">Diversispora epigaea</name>
    <dbReference type="NCBI Taxonomy" id="1348612"/>
    <lineage>
        <taxon>Eukaryota</taxon>
        <taxon>Fungi</taxon>
        <taxon>Fungi incertae sedis</taxon>
        <taxon>Mucoromycota</taxon>
        <taxon>Glomeromycotina</taxon>
        <taxon>Glomeromycetes</taxon>
        <taxon>Diversisporales</taxon>
        <taxon>Diversisporaceae</taxon>
        <taxon>Diversispora</taxon>
    </lineage>
</organism>
<dbReference type="Pfam" id="PF01637">
    <property type="entry name" value="ATPase_2"/>
    <property type="match status" value="1"/>
</dbReference>
<dbReference type="SUPFAM" id="SSF52540">
    <property type="entry name" value="P-loop containing nucleoside triphosphate hydrolases"/>
    <property type="match status" value="1"/>
</dbReference>
<accession>A0A397J2D1</accession>
<dbReference type="InterPro" id="IPR011579">
    <property type="entry name" value="ATPase_dom"/>
</dbReference>
<sequence length="409" mass="47556">MLVPSSLRCLPAWANRVSRIPLTRGNSYLSRNNTFFNRKRELTEFTEALSSPRPRIHVLLGPPNSGKTTLVQQVVDKLPFKPLFFDCRGGIFSTPTNMYYAIINQFYPYFKQLSVSSPSLKVDTRNIFKRKSEINAQDVIGLLRRISDPLLKWAQIEKEPAPILIIDEANMLKLLGDSSELALTSLLTWLVKNSIQDQRFHVVLTTSDPLFLNWIQNILNISHLTPYVVGDLSKEDAEEYFDTYLLPQFDSEISSELKGKFDEVSKVTGTRMYVIEKFVEEYKYHKGEIEKFSMFEQEFNRLKFGLEYEKPKKIHKFEEKPLWDGDDLRDTLKEIVEKNNEFIYTNDLVLQIGEVKVNSLLEHNFLHLRPTQRFTYDIDNLDVSKVGSILTPTNRPLAYAMEYILNGRF</sequence>
<dbReference type="PANTHER" id="PTHR37096">
    <property type="entry name" value="YALI0E33429P"/>
    <property type="match status" value="1"/>
</dbReference>
<protein>
    <recommendedName>
        <fullName evidence="1">AAA+ ATPase domain-containing protein</fullName>
    </recommendedName>
</protein>
<dbReference type="STRING" id="1348612.A0A397J2D1"/>
<dbReference type="GO" id="GO:0005524">
    <property type="term" value="F:ATP binding"/>
    <property type="evidence" value="ECO:0007669"/>
    <property type="project" value="InterPro"/>
</dbReference>
<name>A0A397J2D1_9GLOM</name>
<dbReference type="OrthoDB" id="2150628at2759"/>
<gene>
    <name evidence="2" type="ORF">Glove_123g45</name>
</gene>
<reference evidence="2 3" key="1">
    <citation type="submission" date="2018-08" db="EMBL/GenBank/DDBJ databases">
        <title>Genome and evolution of the arbuscular mycorrhizal fungus Diversispora epigaea (formerly Glomus versiforme) and its bacterial endosymbionts.</title>
        <authorList>
            <person name="Sun X."/>
            <person name="Fei Z."/>
            <person name="Harrison M."/>
        </authorList>
    </citation>
    <scope>NUCLEOTIDE SEQUENCE [LARGE SCALE GENOMIC DNA]</scope>
    <source>
        <strain evidence="2 3">IT104</strain>
    </source>
</reference>
<dbReference type="Gene3D" id="3.40.50.300">
    <property type="entry name" value="P-loop containing nucleotide triphosphate hydrolases"/>
    <property type="match status" value="1"/>
</dbReference>
<dbReference type="PANTHER" id="PTHR37096:SF1">
    <property type="entry name" value="AAA+ ATPASE DOMAIN-CONTAINING PROTEIN"/>
    <property type="match status" value="1"/>
</dbReference>
<dbReference type="SMART" id="SM00382">
    <property type="entry name" value="AAA"/>
    <property type="match status" value="1"/>
</dbReference>
<evidence type="ECO:0000259" key="1">
    <source>
        <dbReference type="SMART" id="SM00382"/>
    </source>
</evidence>
<dbReference type="InterPro" id="IPR051667">
    <property type="entry name" value="Archaeal_ATPase_domain"/>
</dbReference>
<dbReference type="InterPro" id="IPR027417">
    <property type="entry name" value="P-loop_NTPase"/>
</dbReference>